<evidence type="ECO:0000256" key="8">
    <source>
        <dbReference type="ARBA" id="ARBA00022833"/>
    </source>
</evidence>
<accession>A0A8J3N1D6</accession>
<evidence type="ECO:0000256" key="12">
    <source>
        <dbReference type="ARBA" id="ARBA00023136"/>
    </source>
</evidence>
<dbReference type="CDD" id="cd19501">
    <property type="entry name" value="RecA-like_FtsH"/>
    <property type="match status" value="1"/>
</dbReference>
<sequence>MDDKAGRRYRAEVQGRRRGQARHYGRKFWRWTKKYKSTLFNSFLLLLSVALLFGVFSQLQPPTFMNAAPNGVTSVDYSTFVAQVSNGNVLAVITRGNEVNALLASPATGKGSVSNAEKPTSQSAMADYIAWSRYIGMGSAPSANPATSVGTSTIDPSRAIYTLMSKDGDPQLFPLLLQKHVIVNVLPANQTATWLSLAWKFLPIVFLIIFLLVFLAARNGTRSMRSTDDRVSQMGKSRARRFERVREAGSAASDAKKSGPVLKNTPVSKSATARVSTEIPVTFADVAGIDEVRAELEEIVQFLRSPERYDRLGARIPRGALLVGPPGTGKTLLAKAVAGEAHVPFFSISASEFVEMFVGIGASRVRDLFNQARQSAPCVVFIDEIDAVGRKRSVRLTGNDERDQTLNQLLVELDGFDARKAVVVLAATNRVDILDKALLRPGRFDRRITVSVPDRVGREAILKVHTRTTPLHVEVSLERLSRMTTGMSGADLANLVNEAALTAARRDMEVITHECFEDALARVQLGALRPLVMSEKERRIIAVHEGGHALVAYHLPEADTVNRVTILPRGQSLGVTQFTAEEDRYNYSRETLMARIAVGLGGRVAEELTFGSERITTGAENDLQVVTDLARRMVTRWGMSEQVGVVFADYQPSEGDYALNMRQIDLDAFPGHARSLAAHADGRLQLNGALPQRQYLPMSTYAARSSGGAAMNALVDAEVQRILHEGKAMACQILCEHADQLIGLTDALLEHEHLDRQQFESLLCENESL</sequence>
<comment type="cofactor">
    <cofactor evidence="14">
        <name>Zn(2+)</name>
        <dbReference type="ChEBI" id="CHEBI:29105"/>
    </cofactor>
    <text evidence="14">Binds 1 zinc ion per subunit.</text>
</comment>
<feature type="transmembrane region" description="Helical" evidence="14">
    <location>
        <begin position="38"/>
        <end position="56"/>
    </location>
</feature>
<dbReference type="Gene3D" id="1.20.58.760">
    <property type="entry name" value="Peptidase M41"/>
    <property type="match status" value="1"/>
</dbReference>
<keyword evidence="12 14" id="KW-0472">Membrane</keyword>
<evidence type="ECO:0000256" key="14">
    <source>
        <dbReference type="HAMAP-Rule" id="MF_01458"/>
    </source>
</evidence>
<dbReference type="HAMAP" id="MF_01458">
    <property type="entry name" value="FtsH"/>
    <property type="match status" value="1"/>
</dbReference>
<dbReference type="SUPFAM" id="SSF140990">
    <property type="entry name" value="FtsH protease domain-like"/>
    <property type="match status" value="2"/>
</dbReference>
<dbReference type="InterPro" id="IPR037219">
    <property type="entry name" value="Peptidase_M41-like"/>
</dbReference>
<evidence type="ECO:0000256" key="7">
    <source>
        <dbReference type="ARBA" id="ARBA00022801"/>
    </source>
</evidence>
<dbReference type="SUPFAM" id="SSF52540">
    <property type="entry name" value="P-loop containing nucleoside triphosphate hydrolases"/>
    <property type="match status" value="1"/>
</dbReference>
<evidence type="ECO:0000313" key="18">
    <source>
        <dbReference type="EMBL" id="GHO91232.1"/>
    </source>
</evidence>
<comment type="caution">
    <text evidence="18">The sequence shown here is derived from an EMBL/GenBank/DDBJ whole genome shotgun (WGS) entry which is preliminary data.</text>
</comment>
<comment type="similarity">
    <text evidence="13 14">In the central section; belongs to the AAA ATPase family.</text>
</comment>
<dbReference type="InterPro" id="IPR027417">
    <property type="entry name" value="P-loop_NTPase"/>
</dbReference>
<keyword evidence="4 14" id="KW-0812">Transmembrane</keyword>
<evidence type="ECO:0000256" key="2">
    <source>
        <dbReference type="ARBA" id="ARBA00010044"/>
    </source>
</evidence>
<keyword evidence="8 14" id="KW-0862">Zinc</keyword>
<dbReference type="GO" id="GO:0004176">
    <property type="term" value="F:ATP-dependent peptidase activity"/>
    <property type="evidence" value="ECO:0007669"/>
    <property type="project" value="InterPro"/>
</dbReference>
<dbReference type="InterPro" id="IPR003960">
    <property type="entry name" value="ATPase_AAA_CS"/>
</dbReference>
<keyword evidence="9 14" id="KW-0067">ATP-binding</keyword>
<evidence type="ECO:0000256" key="9">
    <source>
        <dbReference type="ARBA" id="ARBA00022840"/>
    </source>
</evidence>
<dbReference type="EMBL" id="BNJK01000001">
    <property type="protein sequence ID" value="GHO91232.1"/>
    <property type="molecule type" value="Genomic_DNA"/>
</dbReference>
<dbReference type="Pfam" id="PF17862">
    <property type="entry name" value="AAA_lid_3"/>
    <property type="match status" value="1"/>
</dbReference>
<evidence type="ECO:0000313" key="19">
    <source>
        <dbReference type="Proteomes" id="UP000597444"/>
    </source>
</evidence>
<evidence type="ECO:0000256" key="4">
    <source>
        <dbReference type="ARBA" id="ARBA00022692"/>
    </source>
</evidence>
<evidence type="ECO:0000256" key="11">
    <source>
        <dbReference type="ARBA" id="ARBA00023049"/>
    </source>
</evidence>
<evidence type="ECO:0000256" key="6">
    <source>
        <dbReference type="ARBA" id="ARBA00022741"/>
    </source>
</evidence>
<comment type="subunit">
    <text evidence="14">Homohexamer.</text>
</comment>
<dbReference type="AlphaFoldDB" id="A0A8J3N1D6"/>
<feature type="binding site" evidence="14">
    <location>
        <position position="548"/>
    </location>
    <ligand>
        <name>Zn(2+)</name>
        <dbReference type="ChEBI" id="CHEBI:29105"/>
        <note>catalytic</note>
    </ligand>
</feature>
<dbReference type="Gene3D" id="3.30.720.210">
    <property type="match status" value="1"/>
</dbReference>
<comment type="subcellular location">
    <subcellularLocation>
        <location evidence="14">Cell membrane</location>
        <topology evidence="14">Multi-pass membrane protein</topology>
        <orientation evidence="14">Cytoplasmic side</orientation>
    </subcellularLocation>
    <subcellularLocation>
        <location evidence="1">Membrane</location>
    </subcellularLocation>
</comment>
<dbReference type="InterPro" id="IPR003593">
    <property type="entry name" value="AAA+_ATPase"/>
</dbReference>
<feature type="binding site" evidence="14">
    <location>
        <position position="544"/>
    </location>
    <ligand>
        <name>Zn(2+)</name>
        <dbReference type="ChEBI" id="CHEBI:29105"/>
        <note>catalytic</note>
    </ligand>
</feature>
<feature type="binding site" evidence="14">
    <location>
        <position position="622"/>
    </location>
    <ligand>
        <name>Zn(2+)</name>
        <dbReference type="ChEBI" id="CHEBI:29105"/>
        <note>catalytic</note>
    </ligand>
</feature>
<keyword evidence="7 14" id="KW-0378">Hydrolase</keyword>
<dbReference type="GO" id="GO:0005524">
    <property type="term" value="F:ATP binding"/>
    <property type="evidence" value="ECO:0007669"/>
    <property type="project" value="UniProtKB-UniRule"/>
</dbReference>
<protein>
    <recommendedName>
        <fullName evidence="14">ATP-dependent zinc metalloprotease FtsH</fullName>
        <ecNumber evidence="14">3.4.24.-</ecNumber>
    </recommendedName>
</protein>
<dbReference type="InterPro" id="IPR005936">
    <property type="entry name" value="FtsH"/>
</dbReference>
<keyword evidence="10 14" id="KW-1133">Transmembrane helix</keyword>
<dbReference type="GO" id="GO:0005886">
    <property type="term" value="C:plasma membrane"/>
    <property type="evidence" value="ECO:0007669"/>
    <property type="project" value="UniProtKB-SubCell"/>
</dbReference>
<dbReference type="GO" id="GO:0030163">
    <property type="term" value="P:protein catabolic process"/>
    <property type="evidence" value="ECO:0007669"/>
    <property type="project" value="UniProtKB-UniRule"/>
</dbReference>
<dbReference type="Gene3D" id="3.40.50.300">
    <property type="entry name" value="P-loop containing nucleotide triphosphate hydrolases"/>
    <property type="match status" value="1"/>
</dbReference>
<dbReference type="GO" id="GO:0008270">
    <property type="term" value="F:zinc ion binding"/>
    <property type="evidence" value="ECO:0007669"/>
    <property type="project" value="UniProtKB-UniRule"/>
</dbReference>
<evidence type="ECO:0000256" key="10">
    <source>
        <dbReference type="ARBA" id="ARBA00022989"/>
    </source>
</evidence>
<dbReference type="NCBIfam" id="TIGR01241">
    <property type="entry name" value="FtsH_fam"/>
    <property type="match status" value="1"/>
</dbReference>
<dbReference type="Pfam" id="PF01434">
    <property type="entry name" value="Peptidase_M41"/>
    <property type="match status" value="1"/>
</dbReference>
<dbReference type="SMART" id="SM00382">
    <property type="entry name" value="AAA"/>
    <property type="match status" value="1"/>
</dbReference>
<dbReference type="FunFam" id="3.40.50.300:FF:000001">
    <property type="entry name" value="ATP-dependent zinc metalloprotease FtsH"/>
    <property type="match status" value="1"/>
</dbReference>
<dbReference type="EC" id="3.4.24.-" evidence="14"/>
<keyword evidence="14" id="KW-1003">Cell membrane</keyword>
<dbReference type="PROSITE" id="PS00674">
    <property type="entry name" value="AAA"/>
    <property type="match status" value="1"/>
</dbReference>
<gene>
    <name evidence="14" type="primary">ftsH</name>
    <name evidence="18" type="ORF">KSF_012800</name>
</gene>
<dbReference type="RefSeq" id="WP_308441664.1">
    <property type="nucleotide sequence ID" value="NZ_BNJK01000001.1"/>
</dbReference>
<dbReference type="InterPro" id="IPR003959">
    <property type="entry name" value="ATPase_AAA_core"/>
</dbReference>
<keyword evidence="6 14" id="KW-0547">Nucleotide-binding</keyword>
<proteinExistence type="inferred from homology"/>
<dbReference type="GO" id="GO:0006508">
    <property type="term" value="P:proteolysis"/>
    <property type="evidence" value="ECO:0007669"/>
    <property type="project" value="UniProtKB-KW"/>
</dbReference>
<dbReference type="InterPro" id="IPR041569">
    <property type="entry name" value="AAA_lid_3"/>
</dbReference>
<reference evidence="18" key="1">
    <citation type="submission" date="2020-10" db="EMBL/GenBank/DDBJ databases">
        <title>Taxonomic study of unclassified bacteria belonging to the class Ktedonobacteria.</title>
        <authorList>
            <person name="Yabe S."/>
            <person name="Wang C.M."/>
            <person name="Zheng Y."/>
            <person name="Sakai Y."/>
            <person name="Cavaletti L."/>
            <person name="Monciardini P."/>
            <person name="Donadio S."/>
        </authorList>
    </citation>
    <scope>NUCLEOTIDE SEQUENCE</scope>
    <source>
        <strain evidence="18">ID150040</strain>
    </source>
</reference>
<dbReference type="GO" id="GO:0016887">
    <property type="term" value="F:ATP hydrolysis activity"/>
    <property type="evidence" value="ECO:0007669"/>
    <property type="project" value="UniProtKB-UniRule"/>
</dbReference>
<feature type="transmembrane region" description="Helical" evidence="14">
    <location>
        <begin position="197"/>
        <end position="217"/>
    </location>
</feature>
<evidence type="ECO:0000259" key="17">
    <source>
        <dbReference type="SMART" id="SM00382"/>
    </source>
</evidence>
<evidence type="ECO:0000256" key="1">
    <source>
        <dbReference type="ARBA" id="ARBA00004370"/>
    </source>
</evidence>
<dbReference type="FunFam" id="1.10.8.60:FF:000001">
    <property type="entry name" value="ATP-dependent zinc metalloprotease FtsH"/>
    <property type="match status" value="1"/>
</dbReference>
<dbReference type="GO" id="GO:0004222">
    <property type="term" value="F:metalloendopeptidase activity"/>
    <property type="evidence" value="ECO:0007669"/>
    <property type="project" value="InterPro"/>
</dbReference>
<evidence type="ECO:0000256" key="15">
    <source>
        <dbReference type="RuleBase" id="RU003651"/>
    </source>
</evidence>
<comment type="similarity">
    <text evidence="15">Belongs to the AAA ATPase family.</text>
</comment>
<keyword evidence="5 14" id="KW-0479">Metal-binding</keyword>
<feature type="domain" description="AAA+ ATPase" evidence="17">
    <location>
        <begin position="316"/>
        <end position="454"/>
    </location>
</feature>
<feature type="region of interest" description="Disordered" evidence="16">
    <location>
        <begin position="246"/>
        <end position="265"/>
    </location>
</feature>
<comment type="similarity">
    <text evidence="2 14">In the C-terminal section; belongs to the peptidase M41 family.</text>
</comment>
<dbReference type="InterPro" id="IPR000642">
    <property type="entry name" value="Peptidase_M41"/>
</dbReference>
<evidence type="ECO:0000256" key="5">
    <source>
        <dbReference type="ARBA" id="ARBA00022723"/>
    </source>
</evidence>
<feature type="binding site" evidence="14">
    <location>
        <begin position="324"/>
        <end position="331"/>
    </location>
    <ligand>
        <name>ATP</name>
        <dbReference type="ChEBI" id="CHEBI:30616"/>
    </ligand>
</feature>
<evidence type="ECO:0000256" key="3">
    <source>
        <dbReference type="ARBA" id="ARBA00022670"/>
    </source>
</evidence>
<comment type="function">
    <text evidence="14">Acts as a processive, ATP-dependent zinc metallopeptidase for both cytoplasmic and membrane proteins. Plays a role in the quality control of integral membrane proteins.</text>
</comment>
<dbReference type="PANTHER" id="PTHR23076">
    <property type="entry name" value="METALLOPROTEASE M41 FTSH"/>
    <property type="match status" value="1"/>
</dbReference>
<dbReference type="PANTHER" id="PTHR23076:SF97">
    <property type="entry name" value="ATP-DEPENDENT ZINC METALLOPROTEASE YME1L1"/>
    <property type="match status" value="1"/>
</dbReference>
<keyword evidence="11 14" id="KW-0482">Metalloprotease</keyword>
<evidence type="ECO:0000256" key="16">
    <source>
        <dbReference type="SAM" id="MobiDB-lite"/>
    </source>
</evidence>
<keyword evidence="19" id="KW-1185">Reference proteome</keyword>
<dbReference type="Pfam" id="PF00004">
    <property type="entry name" value="AAA"/>
    <property type="match status" value="1"/>
</dbReference>
<feature type="active site" evidence="14">
    <location>
        <position position="545"/>
    </location>
</feature>
<name>A0A8J3N1D6_9CHLR</name>
<organism evidence="18 19">
    <name type="scientific">Reticulibacter mediterranei</name>
    <dbReference type="NCBI Taxonomy" id="2778369"/>
    <lineage>
        <taxon>Bacteria</taxon>
        <taxon>Bacillati</taxon>
        <taxon>Chloroflexota</taxon>
        <taxon>Ktedonobacteria</taxon>
        <taxon>Ktedonobacterales</taxon>
        <taxon>Reticulibacteraceae</taxon>
        <taxon>Reticulibacter</taxon>
    </lineage>
</organism>
<dbReference type="Gene3D" id="1.10.8.60">
    <property type="match status" value="1"/>
</dbReference>
<keyword evidence="3 14" id="KW-0645">Protease</keyword>
<dbReference type="Proteomes" id="UP000597444">
    <property type="component" value="Unassembled WGS sequence"/>
</dbReference>
<evidence type="ECO:0000256" key="13">
    <source>
        <dbReference type="ARBA" id="ARBA00061570"/>
    </source>
</evidence>